<keyword evidence="2" id="KW-0547">Nucleotide-binding</keyword>
<keyword evidence="2" id="KW-0378">Hydrolase</keyword>
<dbReference type="Gene3D" id="3.60.21.10">
    <property type="match status" value="1"/>
</dbReference>
<gene>
    <name evidence="5" type="primary">yfkN1_2</name>
    <name evidence="5" type="ORF">EJ065_6618</name>
</gene>
<dbReference type="InterPro" id="IPR004843">
    <property type="entry name" value="Calcineurin-like_PHP"/>
</dbReference>
<organism evidence="5 6">
    <name type="scientific">Corallococcus coralloides</name>
    <name type="common">Myxococcus coralloides</name>
    <dbReference type="NCBI Taxonomy" id="184914"/>
    <lineage>
        <taxon>Bacteria</taxon>
        <taxon>Pseudomonadati</taxon>
        <taxon>Myxococcota</taxon>
        <taxon>Myxococcia</taxon>
        <taxon>Myxococcales</taxon>
        <taxon>Cystobacterineae</taxon>
        <taxon>Myxococcaceae</taxon>
        <taxon>Corallococcus</taxon>
    </lineage>
</organism>
<dbReference type="InterPro" id="IPR008334">
    <property type="entry name" value="5'-Nucleotdase_C"/>
</dbReference>
<dbReference type="InterPro" id="IPR029052">
    <property type="entry name" value="Metallo-depent_PP-like"/>
</dbReference>
<dbReference type="EMBL" id="CP034669">
    <property type="protein sequence ID" value="QAT88144.1"/>
    <property type="molecule type" value="Genomic_DNA"/>
</dbReference>
<dbReference type="GO" id="GO:0016787">
    <property type="term" value="F:hydrolase activity"/>
    <property type="evidence" value="ECO:0007669"/>
    <property type="project" value="UniProtKB-KW"/>
</dbReference>
<accession>A0A410S1W1</accession>
<dbReference type="Gene3D" id="3.90.780.10">
    <property type="entry name" value="5'-Nucleotidase, C-terminal domain"/>
    <property type="match status" value="1"/>
</dbReference>
<dbReference type="SUPFAM" id="SSF56300">
    <property type="entry name" value="Metallo-dependent phosphatases"/>
    <property type="match status" value="1"/>
</dbReference>
<evidence type="ECO:0000259" key="3">
    <source>
        <dbReference type="Pfam" id="PF00149"/>
    </source>
</evidence>
<dbReference type="Pfam" id="PF00149">
    <property type="entry name" value="Metallophos"/>
    <property type="match status" value="1"/>
</dbReference>
<reference evidence="5 6" key="1">
    <citation type="submission" date="2018-12" db="EMBL/GenBank/DDBJ databases">
        <title>Complete Genome Sequence of the Corallopyronin A producing Myxobacterium Corallococcus coralloides B035.</title>
        <authorList>
            <person name="Bouhired S.M."/>
            <person name="Rupp O."/>
            <person name="Blom J."/>
            <person name="Schaeberle T.F."/>
            <person name="Kehraus S."/>
            <person name="Schiefer A."/>
            <person name="Pfarr K."/>
            <person name="Goesmann A."/>
            <person name="Hoerauf A."/>
            <person name="Koenig G.M."/>
        </authorList>
    </citation>
    <scope>NUCLEOTIDE SEQUENCE [LARGE SCALE GENOMIC DNA]</scope>
    <source>
        <strain evidence="5 6">B035</strain>
    </source>
</reference>
<evidence type="ECO:0000256" key="2">
    <source>
        <dbReference type="RuleBase" id="RU362119"/>
    </source>
</evidence>
<feature type="domain" description="5'-Nucleotidase C-terminal" evidence="4">
    <location>
        <begin position="336"/>
        <end position="474"/>
    </location>
</feature>
<dbReference type="PANTHER" id="PTHR11575:SF24">
    <property type="entry name" value="5'-NUCLEOTIDASE"/>
    <property type="match status" value="1"/>
</dbReference>
<dbReference type="Proteomes" id="UP000288758">
    <property type="component" value="Chromosome"/>
</dbReference>
<protein>
    <submittedName>
        <fullName evidence="5">Putative 5`-nucleotidase</fullName>
    </submittedName>
</protein>
<dbReference type="SUPFAM" id="SSF55816">
    <property type="entry name" value="5'-nucleotidase (syn. UDP-sugar hydrolase), C-terminal domain"/>
    <property type="match status" value="1"/>
</dbReference>
<dbReference type="InterPro" id="IPR006179">
    <property type="entry name" value="5_nucleotidase/apyrase"/>
</dbReference>
<evidence type="ECO:0000259" key="4">
    <source>
        <dbReference type="Pfam" id="PF02872"/>
    </source>
</evidence>
<evidence type="ECO:0000313" key="5">
    <source>
        <dbReference type="EMBL" id="QAT88144.1"/>
    </source>
</evidence>
<dbReference type="RefSeq" id="WP_240672552.1">
    <property type="nucleotide sequence ID" value="NZ_CP034669.1"/>
</dbReference>
<dbReference type="GO" id="GO:0000166">
    <property type="term" value="F:nucleotide binding"/>
    <property type="evidence" value="ECO:0007669"/>
    <property type="project" value="UniProtKB-KW"/>
</dbReference>
<dbReference type="AlphaFoldDB" id="A0A410S1W1"/>
<keyword evidence="1" id="KW-0732">Signal</keyword>
<dbReference type="InterPro" id="IPR036907">
    <property type="entry name" value="5'-Nucleotdase_C_sf"/>
</dbReference>
<feature type="domain" description="Calcineurin-like phosphoesterase" evidence="3">
    <location>
        <begin position="46"/>
        <end position="261"/>
    </location>
</feature>
<evidence type="ECO:0000313" key="6">
    <source>
        <dbReference type="Proteomes" id="UP000288758"/>
    </source>
</evidence>
<dbReference type="PRINTS" id="PR01607">
    <property type="entry name" value="APYRASEFAMLY"/>
</dbReference>
<dbReference type="GO" id="GO:0009166">
    <property type="term" value="P:nucleotide catabolic process"/>
    <property type="evidence" value="ECO:0007669"/>
    <property type="project" value="InterPro"/>
</dbReference>
<dbReference type="Pfam" id="PF02872">
    <property type="entry name" value="5_nucleotid_C"/>
    <property type="match status" value="1"/>
</dbReference>
<name>A0A410S1W1_CORCK</name>
<sequence>MTMMPLLSLLGALFSLGGLGSGCALTRPGAITPPAASVSSQRKQLTVLYVADLHAQLRAHPELFWNEGKERIEEAGGFARVAAAIQRIRAERGGDVLVLDAGDTIQGSGAAALTEGGALIAPLNALGLDGAVPGNWEVVYGPKVLRQRARELKHPLVAANLRDAASGERLFPPYLVKEVGGVKVAVVGFTDPDVPRRQPPGYSQGLRYDGPEALPALVREVREREGAQVVLLMTHVGLAKAVGLAARVPGVDVHLSGDTHERTYAPIEKAGSWVVEPGAFGSFLGRLDLWVEEGRVVDRRWELIELTASRFPEDPKVARLVDAALAPHEAKLSAPVGHTDVTLARYAVVENPLDNVLADAIRAAGGTEIGLSNGFRFGTPLLPGPVREADLWNLFPIVNKLKTGKVSGRQLRAFWEQELENVFAKDPEKRFGGWLPRPSGMTLRFRADATKGQRLLALEVGGRPVEDERLYTVTACEREGDAPDMVCRIPGIQEPRVLDVDAHEAVRRFLAGKPRLHDALQGRAVGEDLPPVLRTQQVE</sequence>
<evidence type="ECO:0000256" key="1">
    <source>
        <dbReference type="ARBA" id="ARBA00022729"/>
    </source>
</evidence>
<proteinExistence type="inferred from homology"/>
<dbReference type="PANTHER" id="PTHR11575">
    <property type="entry name" value="5'-NUCLEOTIDASE-RELATED"/>
    <property type="match status" value="1"/>
</dbReference>
<dbReference type="GO" id="GO:0030288">
    <property type="term" value="C:outer membrane-bounded periplasmic space"/>
    <property type="evidence" value="ECO:0007669"/>
    <property type="project" value="TreeGrafter"/>
</dbReference>
<comment type="similarity">
    <text evidence="2">Belongs to the 5'-nucleotidase family.</text>
</comment>